<dbReference type="Gene3D" id="3.40.50.150">
    <property type="entry name" value="Vaccinia Virus protein VP39"/>
    <property type="match status" value="1"/>
</dbReference>
<accession>A0AB34JWG4</accession>
<protein>
    <recommendedName>
        <fullName evidence="2">Exostosin GT47 domain-containing protein</fullName>
    </recommendedName>
</protein>
<proteinExistence type="inferred from homology"/>
<dbReference type="AlphaFoldDB" id="A0AB34JWG4"/>
<evidence type="ECO:0000313" key="3">
    <source>
        <dbReference type="EMBL" id="KAL1525252.1"/>
    </source>
</evidence>
<gene>
    <name evidence="3" type="ORF">AB1Y20_020117</name>
</gene>
<sequence>MPVAALHETAEALAAVERIAPVLRDGLLSYARSLYHTGFKVHLDYTCASESGLDFENMSLVQAWSMHHPNESIWWDKYGAEALIPHMIRTAPSVVTHDYREANASVVVLPVYLLGGTLLAPERCRRLLARRSEAFRATRGARHFFVLTADRGPCCYDGDLMLTHFLRHHVVGNHGELPGHRWRHMLAWRKQPPDLPCFDPLKDISFPTPLPVSAVSTLASPSRAGRDLLGFYVGSGLTATGLREGRAFMLKLFGNGTYTDMLVRPKMPASLVASGMSRAKYCMVMGGYAPWTPRLTQAIAHGCVPVICSSLLPPFSRALDWTRFSVRVGSLDELPRLRELLLQQDYHRLATGVAAVKDALLYNRDRGLHATQVLPFLLIEMSLAIKEASRCGVLSSEDPADCSLSGRADKLIGPLTGDGTPSYEKRANRKQYVQLLSRMRRMSNRSVEGLVVVKTQRPNTTARVWQCIPLVGKGHPLHIAAPFDPSTPLTAPIPSDARGAMKLSPKSCSCHHLLGPQSLEPWSTTQTTNRRRLRAVSSGVLRFIPPAKEWLDAVAPWLGSDGKVVFLNVGANKGYAAASMTQRYTDAPFTNGDWLADLRRFQQNKTESRRVLRKLTRTEKVLHTPCGACGACEERPRRGGGARELEVHAFELLDANIEWLQWAFTRFGVKGVVNQAVVCNESGSIQVPVKMPLGAEFITPLKQTTFVSAKHRWLVGTLEKLKLDDYVLRAGIKHAHIVSIDTEGYDALVLEGMRRMLETQAVDVLEFETTTSRFGRPVPRNLALWRRQCLG</sequence>
<comment type="caution">
    <text evidence="3">The sequence shown here is derived from an EMBL/GenBank/DDBJ whole genome shotgun (WGS) entry which is preliminary data.</text>
</comment>
<feature type="domain" description="Exostosin GT47" evidence="2">
    <location>
        <begin position="126"/>
        <end position="330"/>
    </location>
</feature>
<reference evidence="3 4" key="1">
    <citation type="journal article" date="2024" name="Science">
        <title>Giant polyketide synthase enzymes in the biosynthesis of giant marine polyether toxins.</title>
        <authorList>
            <person name="Fallon T.R."/>
            <person name="Shende V.V."/>
            <person name="Wierzbicki I.H."/>
            <person name="Pendleton A.L."/>
            <person name="Watervoot N.F."/>
            <person name="Auber R.P."/>
            <person name="Gonzalez D.J."/>
            <person name="Wisecaver J.H."/>
            <person name="Moore B.S."/>
        </authorList>
    </citation>
    <scope>NUCLEOTIDE SEQUENCE [LARGE SCALE GENOMIC DNA]</scope>
    <source>
        <strain evidence="3 4">12B1</strain>
    </source>
</reference>
<evidence type="ECO:0000313" key="4">
    <source>
        <dbReference type="Proteomes" id="UP001515480"/>
    </source>
</evidence>
<comment type="similarity">
    <text evidence="1">Belongs to the glycosyltransferase 47 family.</text>
</comment>
<dbReference type="InterPro" id="IPR004263">
    <property type="entry name" value="Exostosin"/>
</dbReference>
<dbReference type="PANTHER" id="PTHR11062:SF200">
    <property type="entry name" value="BETA-1,4-XYLOSYLTRANSFERASE IRX10L-RELATED"/>
    <property type="match status" value="1"/>
</dbReference>
<dbReference type="InterPro" id="IPR029063">
    <property type="entry name" value="SAM-dependent_MTases_sf"/>
</dbReference>
<name>A0AB34JWG4_PRYPA</name>
<dbReference type="GO" id="GO:0016757">
    <property type="term" value="F:glycosyltransferase activity"/>
    <property type="evidence" value="ECO:0007669"/>
    <property type="project" value="InterPro"/>
</dbReference>
<keyword evidence="4" id="KW-1185">Reference proteome</keyword>
<dbReference type="Pfam" id="PF03016">
    <property type="entry name" value="Exostosin_GT47"/>
    <property type="match status" value="1"/>
</dbReference>
<organism evidence="3 4">
    <name type="scientific">Prymnesium parvum</name>
    <name type="common">Toxic golden alga</name>
    <dbReference type="NCBI Taxonomy" id="97485"/>
    <lineage>
        <taxon>Eukaryota</taxon>
        <taxon>Haptista</taxon>
        <taxon>Haptophyta</taxon>
        <taxon>Prymnesiophyceae</taxon>
        <taxon>Prymnesiales</taxon>
        <taxon>Prymnesiaceae</taxon>
        <taxon>Prymnesium</taxon>
    </lineage>
</organism>
<dbReference type="InterPro" id="IPR040911">
    <property type="entry name" value="Exostosin_GT47"/>
</dbReference>
<evidence type="ECO:0000259" key="2">
    <source>
        <dbReference type="Pfam" id="PF03016"/>
    </source>
</evidence>
<dbReference type="Proteomes" id="UP001515480">
    <property type="component" value="Unassembled WGS sequence"/>
</dbReference>
<evidence type="ECO:0000256" key="1">
    <source>
        <dbReference type="ARBA" id="ARBA00010271"/>
    </source>
</evidence>
<dbReference type="PANTHER" id="PTHR11062">
    <property type="entry name" value="EXOSTOSIN HEPARAN SULFATE GLYCOSYLTRANSFERASE -RELATED"/>
    <property type="match status" value="1"/>
</dbReference>
<dbReference type="EMBL" id="JBGBPQ010000004">
    <property type="protein sequence ID" value="KAL1525252.1"/>
    <property type="molecule type" value="Genomic_DNA"/>
</dbReference>
<dbReference type="SUPFAM" id="SSF53335">
    <property type="entry name" value="S-adenosyl-L-methionine-dependent methyltransferases"/>
    <property type="match status" value="1"/>
</dbReference>